<feature type="region of interest" description="Disordered" evidence="1">
    <location>
        <begin position="1"/>
        <end position="144"/>
    </location>
</feature>
<feature type="compositionally biased region" description="Basic and acidic residues" evidence="1">
    <location>
        <begin position="96"/>
        <end position="133"/>
    </location>
</feature>
<dbReference type="EMBL" id="CAMXCT020006696">
    <property type="protein sequence ID" value="CAL1171833.1"/>
    <property type="molecule type" value="Genomic_DNA"/>
</dbReference>
<dbReference type="Proteomes" id="UP001152797">
    <property type="component" value="Unassembled WGS sequence"/>
</dbReference>
<dbReference type="EMBL" id="CAMXCT010006696">
    <property type="protein sequence ID" value="CAI4018458.1"/>
    <property type="molecule type" value="Genomic_DNA"/>
</dbReference>
<accession>A0A9P1M421</accession>
<feature type="compositionally biased region" description="Basic and acidic residues" evidence="1">
    <location>
        <begin position="26"/>
        <end position="44"/>
    </location>
</feature>
<sequence length="346" mass="39145">MLPDHPRKRKADDRNASPQMPTRKVFRGEPVEERRIPETPKQGREISWNLSQSSSSSSSTSARTSSTLLTLSQSSFSASSSRLPTRRFPLDQLQDAEYRQEPDGLERHEDVKKESYEKSEGDVKEESYEKSEGEDQDLGPPAPSAEHLERLGILRQIDPHRIADTLIRQGKAGWTWDKRKQSTVCAASLLTHYTLGQVQNLTTYDVKPVAGADLQSPMYQATLVTVLSDKVYVGKLATDAPAAKRSVAQVFLTAPEVQALFDKIPPKLSDIKSKVRLDEMERKRCKEHNASRAVRHEIEFRRADAVLAVFREIGYRIDLWDQLDELGPRSHRSGIVRAASPREKRF</sequence>
<gene>
    <name evidence="2" type="ORF">C1SCF055_LOCUS43023</name>
</gene>
<evidence type="ECO:0000313" key="3">
    <source>
        <dbReference type="EMBL" id="CAL1171833.1"/>
    </source>
</evidence>
<comment type="caution">
    <text evidence="2">The sequence shown here is derived from an EMBL/GenBank/DDBJ whole genome shotgun (WGS) entry which is preliminary data.</text>
</comment>
<dbReference type="AlphaFoldDB" id="A0A9P1M421"/>
<organism evidence="2">
    <name type="scientific">Cladocopium goreaui</name>
    <dbReference type="NCBI Taxonomy" id="2562237"/>
    <lineage>
        <taxon>Eukaryota</taxon>
        <taxon>Sar</taxon>
        <taxon>Alveolata</taxon>
        <taxon>Dinophyceae</taxon>
        <taxon>Suessiales</taxon>
        <taxon>Symbiodiniaceae</taxon>
        <taxon>Cladocopium</taxon>
    </lineage>
</organism>
<reference evidence="3" key="2">
    <citation type="submission" date="2024-04" db="EMBL/GenBank/DDBJ databases">
        <authorList>
            <person name="Chen Y."/>
            <person name="Shah S."/>
            <person name="Dougan E. K."/>
            <person name="Thang M."/>
            <person name="Chan C."/>
        </authorList>
    </citation>
    <scope>NUCLEOTIDE SEQUENCE [LARGE SCALE GENOMIC DNA]</scope>
</reference>
<name>A0A9P1M421_9DINO</name>
<evidence type="ECO:0000256" key="1">
    <source>
        <dbReference type="SAM" id="MobiDB-lite"/>
    </source>
</evidence>
<feature type="compositionally biased region" description="Low complexity" evidence="1">
    <location>
        <begin position="50"/>
        <end position="83"/>
    </location>
</feature>
<evidence type="ECO:0000313" key="2">
    <source>
        <dbReference type="EMBL" id="CAI4018458.1"/>
    </source>
</evidence>
<protein>
    <submittedName>
        <fullName evidence="2">Uncharacterized protein</fullName>
    </submittedName>
</protein>
<dbReference type="EMBL" id="CAMXCT030006696">
    <property type="protein sequence ID" value="CAL4805770.1"/>
    <property type="molecule type" value="Genomic_DNA"/>
</dbReference>
<proteinExistence type="predicted"/>
<evidence type="ECO:0000313" key="4">
    <source>
        <dbReference type="Proteomes" id="UP001152797"/>
    </source>
</evidence>
<reference evidence="2" key="1">
    <citation type="submission" date="2022-10" db="EMBL/GenBank/DDBJ databases">
        <authorList>
            <person name="Chen Y."/>
            <person name="Dougan E. K."/>
            <person name="Chan C."/>
            <person name="Rhodes N."/>
            <person name="Thang M."/>
        </authorList>
    </citation>
    <scope>NUCLEOTIDE SEQUENCE</scope>
</reference>
<keyword evidence="4" id="KW-1185">Reference proteome</keyword>